<dbReference type="AlphaFoldDB" id="A0A915IS27"/>
<accession>A0A915IS27</accession>
<evidence type="ECO:0000313" key="1">
    <source>
        <dbReference type="Proteomes" id="UP000887565"/>
    </source>
</evidence>
<dbReference type="Proteomes" id="UP000887565">
    <property type="component" value="Unplaced"/>
</dbReference>
<organism evidence="1 2">
    <name type="scientific">Romanomermis culicivorax</name>
    <name type="common">Nematode worm</name>
    <dbReference type="NCBI Taxonomy" id="13658"/>
    <lineage>
        <taxon>Eukaryota</taxon>
        <taxon>Metazoa</taxon>
        <taxon>Ecdysozoa</taxon>
        <taxon>Nematoda</taxon>
        <taxon>Enoplea</taxon>
        <taxon>Dorylaimia</taxon>
        <taxon>Mermithida</taxon>
        <taxon>Mermithoidea</taxon>
        <taxon>Mermithidae</taxon>
        <taxon>Romanomermis</taxon>
    </lineage>
</organism>
<evidence type="ECO:0000313" key="2">
    <source>
        <dbReference type="WBParaSite" id="nRc.2.0.1.t16832-RA"/>
    </source>
</evidence>
<protein>
    <submittedName>
        <fullName evidence="2">Uncharacterized protein</fullName>
    </submittedName>
</protein>
<name>A0A915IS27_ROMCU</name>
<sequence>MLTGYDMLSEDEEFEEALSKKQIRAQIMKKVVDMPSTPVIGAKVSTMSDDQSEQPKVDSGKVDHAISMPTEPIAAQAQQQAIPADLNAPIDLNQERDDLEVDKEVTVESSMQPDEETMQPDEETQLAEQKARLDEQQKQLEQVLPSFTVQPMPLAAPTAVQAPVKPPTAYHIPKSWSTELSKKSKDKEDIVLFSQYKVLMLQMTCHLPTNFAQCHGKKNLDEGKKYGGSTLKR</sequence>
<dbReference type="WBParaSite" id="nRc.2.0.1.t16832-RA">
    <property type="protein sequence ID" value="nRc.2.0.1.t16832-RA"/>
    <property type="gene ID" value="nRc.2.0.1.g16832"/>
</dbReference>
<proteinExistence type="predicted"/>
<reference evidence="2" key="1">
    <citation type="submission" date="2022-11" db="UniProtKB">
        <authorList>
            <consortium name="WormBaseParasite"/>
        </authorList>
    </citation>
    <scope>IDENTIFICATION</scope>
</reference>
<keyword evidence="1" id="KW-1185">Reference proteome</keyword>